<dbReference type="PANTHER" id="PTHR38011:SF7">
    <property type="entry name" value="2,5-DIAMINO-6-RIBOSYLAMINO-4(3H)-PYRIMIDINONE 5'-PHOSPHATE REDUCTASE"/>
    <property type="match status" value="1"/>
</dbReference>
<dbReference type="InterPro" id="IPR002734">
    <property type="entry name" value="RibDG_C"/>
</dbReference>
<keyword evidence="7 15" id="KW-0479">Metal-binding</keyword>
<dbReference type="GO" id="GO:0008270">
    <property type="term" value="F:zinc ion binding"/>
    <property type="evidence" value="ECO:0007669"/>
    <property type="project" value="InterPro"/>
</dbReference>
<dbReference type="UniPathway" id="UPA00275">
    <property type="reaction ID" value="UER00401"/>
</dbReference>
<dbReference type="EMBL" id="FRFD01000004">
    <property type="protein sequence ID" value="SHO46885.1"/>
    <property type="molecule type" value="Genomic_DNA"/>
</dbReference>
<comment type="catalytic activity">
    <reaction evidence="14 15">
        <text>2,5-diamino-6-hydroxy-4-(5-phosphoribosylamino)-pyrimidine + H2O + H(+) = 5-amino-6-(5-phospho-D-ribosylamino)uracil + NH4(+)</text>
        <dbReference type="Rhea" id="RHEA:21868"/>
        <dbReference type="ChEBI" id="CHEBI:15377"/>
        <dbReference type="ChEBI" id="CHEBI:15378"/>
        <dbReference type="ChEBI" id="CHEBI:28938"/>
        <dbReference type="ChEBI" id="CHEBI:58453"/>
        <dbReference type="ChEBI" id="CHEBI:58614"/>
        <dbReference type="EC" id="3.5.4.26"/>
    </reaction>
</comment>
<keyword evidence="21" id="KW-1185">Reference proteome</keyword>
<dbReference type="GO" id="GO:0008703">
    <property type="term" value="F:5-amino-6-(5-phosphoribosylamino)uracil reductase activity"/>
    <property type="evidence" value="ECO:0007669"/>
    <property type="project" value="UniProtKB-EC"/>
</dbReference>
<evidence type="ECO:0000256" key="17">
    <source>
        <dbReference type="PIRSR" id="PIRSR006769-2"/>
    </source>
</evidence>
<evidence type="ECO:0000256" key="13">
    <source>
        <dbReference type="ARBA" id="ARBA00049861"/>
    </source>
</evidence>
<keyword evidence="6 15" id="KW-0686">Riboflavin biosynthesis</keyword>
<evidence type="ECO:0000256" key="7">
    <source>
        <dbReference type="ARBA" id="ARBA00022723"/>
    </source>
</evidence>
<protein>
    <recommendedName>
        <fullName evidence="15">Riboflavin biosynthesis protein RibD</fullName>
    </recommendedName>
    <domain>
        <recommendedName>
            <fullName evidence="15">Diaminohydroxyphosphoribosylaminopyrimidine deaminase</fullName>
            <shortName evidence="15">DRAP deaminase</shortName>
            <ecNumber evidence="15">3.5.4.26</ecNumber>
        </recommendedName>
        <alternativeName>
            <fullName evidence="15">Riboflavin-specific deaminase</fullName>
        </alternativeName>
    </domain>
    <domain>
        <recommendedName>
            <fullName evidence="15">5-amino-6-(5-phosphoribosylamino)uracil reductase</fullName>
            <ecNumber evidence="15">1.1.1.193</ecNumber>
        </recommendedName>
        <alternativeName>
            <fullName evidence="15">HTP reductase</fullName>
        </alternativeName>
    </domain>
</protein>
<evidence type="ECO:0000313" key="21">
    <source>
        <dbReference type="Proteomes" id="UP000184612"/>
    </source>
</evidence>
<feature type="binding site" evidence="18">
    <location>
        <position position="50"/>
    </location>
    <ligand>
        <name>Zn(2+)</name>
        <dbReference type="ChEBI" id="CHEBI:29105"/>
        <note>catalytic</note>
    </ligand>
</feature>
<dbReference type="GO" id="GO:0009231">
    <property type="term" value="P:riboflavin biosynthetic process"/>
    <property type="evidence" value="ECO:0007669"/>
    <property type="project" value="UniProtKB-UniPathway"/>
</dbReference>
<evidence type="ECO:0000256" key="6">
    <source>
        <dbReference type="ARBA" id="ARBA00022619"/>
    </source>
</evidence>
<comment type="catalytic activity">
    <reaction evidence="13 15">
        <text>5-amino-6-(5-phospho-D-ribitylamino)uracil + NADP(+) = 5-amino-6-(5-phospho-D-ribosylamino)uracil + NADPH + H(+)</text>
        <dbReference type="Rhea" id="RHEA:17845"/>
        <dbReference type="ChEBI" id="CHEBI:15378"/>
        <dbReference type="ChEBI" id="CHEBI:57783"/>
        <dbReference type="ChEBI" id="CHEBI:58349"/>
        <dbReference type="ChEBI" id="CHEBI:58421"/>
        <dbReference type="ChEBI" id="CHEBI:58453"/>
        <dbReference type="EC" id="1.1.1.193"/>
    </reaction>
</comment>
<dbReference type="PROSITE" id="PS51747">
    <property type="entry name" value="CYT_DCMP_DEAMINASES_2"/>
    <property type="match status" value="1"/>
</dbReference>
<name>A0A1M7Y3S7_9FIRM</name>
<feature type="active site" description="Proton donor" evidence="16">
    <location>
        <position position="52"/>
    </location>
</feature>
<dbReference type="InterPro" id="IPR024072">
    <property type="entry name" value="DHFR-like_dom_sf"/>
</dbReference>
<feature type="binding site" evidence="17">
    <location>
        <position position="200"/>
    </location>
    <ligand>
        <name>NADP(+)</name>
        <dbReference type="ChEBI" id="CHEBI:58349"/>
    </ligand>
</feature>
<comment type="function">
    <text evidence="1 15">Converts 2,5-diamino-6-(ribosylamino)-4(3h)-pyrimidinone 5'-phosphate into 5-amino-6-(ribosylamino)-2,4(1h,3h)-pyrimidinedione 5'-phosphate.</text>
</comment>
<feature type="binding site" evidence="17">
    <location>
        <begin position="294"/>
        <end position="300"/>
    </location>
    <ligand>
        <name>NADP(+)</name>
        <dbReference type="ChEBI" id="CHEBI:58349"/>
    </ligand>
</feature>
<feature type="domain" description="CMP/dCMP-type deaminase" evidence="19">
    <location>
        <begin position="1"/>
        <end position="122"/>
    </location>
</feature>
<proteinExistence type="inferred from homology"/>
<keyword evidence="9 15" id="KW-0862">Zinc</keyword>
<dbReference type="SUPFAM" id="SSF53927">
    <property type="entry name" value="Cytidine deaminase-like"/>
    <property type="match status" value="1"/>
</dbReference>
<dbReference type="InterPro" id="IPR016193">
    <property type="entry name" value="Cytidine_deaminase-like"/>
</dbReference>
<feature type="binding site" evidence="18">
    <location>
        <position position="84"/>
    </location>
    <ligand>
        <name>Zn(2+)</name>
        <dbReference type="ChEBI" id="CHEBI:29105"/>
        <note>catalytic</note>
    </ligand>
</feature>
<dbReference type="Gene3D" id="3.40.140.10">
    <property type="entry name" value="Cytidine Deaminase, domain 2"/>
    <property type="match status" value="1"/>
</dbReference>
<reference evidence="20 21" key="1">
    <citation type="submission" date="2016-12" db="EMBL/GenBank/DDBJ databases">
        <authorList>
            <person name="Song W.-J."/>
            <person name="Kurnit D.M."/>
        </authorList>
    </citation>
    <scope>NUCLEOTIDE SEQUENCE [LARGE SCALE GENOMIC DNA]</scope>
    <source>
        <strain evidence="20 21">DSM 12503</strain>
    </source>
</reference>
<keyword evidence="11 15" id="KW-0560">Oxidoreductase</keyword>
<keyword evidence="12" id="KW-0511">Multifunctional enzyme</keyword>
<comment type="similarity">
    <text evidence="4 15">In the N-terminal section; belongs to the cytidine and deoxycytidylate deaminase family.</text>
</comment>
<evidence type="ECO:0000256" key="8">
    <source>
        <dbReference type="ARBA" id="ARBA00022801"/>
    </source>
</evidence>
<evidence type="ECO:0000256" key="1">
    <source>
        <dbReference type="ARBA" id="ARBA00002151"/>
    </source>
</evidence>
<evidence type="ECO:0000256" key="15">
    <source>
        <dbReference type="PIRNR" id="PIRNR006769"/>
    </source>
</evidence>
<feature type="binding site" evidence="18">
    <location>
        <position position="75"/>
    </location>
    <ligand>
        <name>Zn(2+)</name>
        <dbReference type="ChEBI" id="CHEBI:29105"/>
        <note>catalytic</note>
    </ligand>
</feature>
<comment type="pathway">
    <text evidence="3 15">Cofactor biosynthesis; riboflavin biosynthesis; 5-amino-6-(D-ribitylamino)uracil from GTP: step 3/4.</text>
</comment>
<comment type="cofactor">
    <cofactor evidence="15 18">
        <name>Zn(2+)</name>
        <dbReference type="ChEBI" id="CHEBI:29105"/>
    </cofactor>
    <text evidence="15 18">Binds 1 zinc ion.</text>
</comment>
<evidence type="ECO:0000256" key="11">
    <source>
        <dbReference type="ARBA" id="ARBA00023002"/>
    </source>
</evidence>
<dbReference type="InterPro" id="IPR004794">
    <property type="entry name" value="Eubact_RibD"/>
</dbReference>
<evidence type="ECO:0000256" key="12">
    <source>
        <dbReference type="ARBA" id="ARBA00023268"/>
    </source>
</evidence>
<dbReference type="AlphaFoldDB" id="A0A1M7Y3S7"/>
<evidence type="ECO:0000256" key="5">
    <source>
        <dbReference type="ARBA" id="ARBA00007417"/>
    </source>
</evidence>
<gene>
    <name evidence="20" type="ORF">SAMN02745217_01325</name>
</gene>
<dbReference type="EC" id="1.1.1.193" evidence="15"/>
<organism evidence="20 21">
    <name type="scientific">Anaerocolumna xylanovorans DSM 12503</name>
    <dbReference type="NCBI Taxonomy" id="1121345"/>
    <lineage>
        <taxon>Bacteria</taxon>
        <taxon>Bacillati</taxon>
        <taxon>Bacillota</taxon>
        <taxon>Clostridia</taxon>
        <taxon>Lachnospirales</taxon>
        <taxon>Lachnospiraceae</taxon>
        <taxon>Anaerocolumna</taxon>
    </lineage>
</organism>
<dbReference type="PANTHER" id="PTHR38011">
    <property type="entry name" value="DIHYDROFOLATE REDUCTASE FAMILY PROTEIN (AFU_ORTHOLOGUE AFUA_8G06820)"/>
    <property type="match status" value="1"/>
</dbReference>
<feature type="binding site" evidence="17">
    <location>
        <position position="168"/>
    </location>
    <ligand>
        <name>substrate</name>
    </ligand>
</feature>
<dbReference type="NCBIfam" id="TIGR00227">
    <property type="entry name" value="ribD_Cterm"/>
    <property type="match status" value="1"/>
</dbReference>
<feature type="binding site" evidence="17">
    <location>
        <position position="154"/>
    </location>
    <ligand>
        <name>NADP(+)</name>
        <dbReference type="ChEBI" id="CHEBI:58349"/>
    </ligand>
</feature>
<evidence type="ECO:0000256" key="2">
    <source>
        <dbReference type="ARBA" id="ARBA00004882"/>
    </source>
</evidence>
<evidence type="ECO:0000259" key="19">
    <source>
        <dbReference type="PROSITE" id="PS51747"/>
    </source>
</evidence>
<dbReference type="Pfam" id="PF00383">
    <property type="entry name" value="dCMP_cyt_deam_1"/>
    <property type="match status" value="1"/>
</dbReference>
<feature type="binding site" evidence="17">
    <location>
        <position position="207"/>
    </location>
    <ligand>
        <name>substrate</name>
    </ligand>
</feature>
<comment type="pathway">
    <text evidence="2 15">Cofactor biosynthesis; riboflavin biosynthesis; 5-amino-6-(D-ribitylamino)uracil from GTP: step 2/4.</text>
</comment>
<feature type="binding site" evidence="17">
    <location>
        <position position="184"/>
    </location>
    <ligand>
        <name>substrate</name>
    </ligand>
</feature>
<dbReference type="InterPro" id="IPR016192">
    <property type="entry name" value="APOBEC/CMP_deaminase_Zn-bd"/>
</dbReference>
<feature type="binding site" evidence="17">
    <location>
        <position position="196"/>
    </location>
    <ligand>
        <name>NADP(+)</name>
        <dbReference type="ChEBI" id="CHEBI:58349"/>
    </ligand>
</feature>
<evidence type="ECO:0000313" key="20">
    <source>
        <dbReference type="EMBL" id="SHO46885.1"/>
    </source>
</evidence>
<comment type="similarity">
    <text evidence="5 15">In the C-terminal section; belongs to the HTP reductase family.</text>
</comment>
<dbReference type="InterPro" id="IPR011549">
    <property type="entry name" value="RibD_C"/>
</dbReference>
<sequence>MSDEKYMNYALSLAKKGIGFVNPNPFVGAVIVRGGKIIGQGWHEKYGGWHAERNALSNCLESPADATMYVTLEPCCHYGKTPPCTEAILQSGIKKVVIGCLDPNAMMSGKGAAILRDAGIDVVTGVLQDECQKLNAVFFHYIETKTPYVVMKFAMTMDGKIATSDGKSKWITGENARENVHKSRSQYSSIMVGTGTIIADNPSLTCRIDGGRNPVRIICDTDLNTPLESTVITTAKEVKTIIATACNNNEKHNPYLAHGCEILVIKRKENYIDLKYLMKELGEAGIDSVLLEGGSTLNFSALQSRIVNKVQAYIAPKLFGGSQSKTPVGGVGIQEISNCFTLKNQTISWFDEDILIEGEVDYTCLQE</sequence>
<feature type="binding site" evidence="17">
    <location>
        <position position="170"/>
    </location>
    <ligand>
        <name>NADP(+)</name>
        <dbReference type="ChEBI" id="CHEBI:58349"/>
    </ligand>
</feature>
<evidence type="ECO:0000256" key="18">
    <source>
        <dbReference type="PIRSR" id="PIRSR006769-3"/>
    </source>
</evidence>
<feature type="binding site" evidence="17">
    <location>
        <position position="204"/>
    </location>
    <ligand>
        <name>substrate</name>
    </ligand>
</feature>
<evidence type="ECO:0000256" key="16">
    <source>
        <dbReference type="PIRSR" id="PIRSR006769-1"/>
    </source>
</evidence>
<dbReference type="GO" id="GO:0050661">
    <property type="term" value="F:NADP binding"/>
    <property type="evidence" value="ECO:0007669"/>
    <property type="project" value="InterPro"/>
</dbReference>
<dbReference type="GO" id="GO:0008835">
    <property type="term" value="F:diaminohydroxyphosphoribosylaminopyrimidine deaminase activity"/>
    <property type="evidence" value="ECO:0007669"/>
    <property type="project" value="UniProtKB-EC"/>
</dbReference>
<dbReference type="SUPFAM" id="SSF53597">
    <property type="entry name" value="Dihydrofolate reductase-like"/>
    <property type="match status" value="1"/>
</dbReference>
<evidence type="ECO:0000256" key="4">
    <source>
        <dbReference type="ARBA" id="ARBA00005259"/>
    </source>
</evidence>
<keyword evidence="8 15" id="KW-0378">Hydrolase</keyword>
<dbReference type="Proteomes" id="UP000184612">
    <property type="component" value="Unassembled WGS sequence"/>
</dbReference>
<dbReference type="EC" id="3.5.4.26" evidence="15"/>
<dbReference type="NCBIfam" id="TIGR00326">
    <property type="entry name" value="eubact_ribD"/>
    <property type="match status" value="1"/>
</dbReference>
<dbReference type="Gene3D" id="3.40.430.10">
    <property type="entry name" value="Dihydrofolate Reductase, subunit A"/>
    <property type="match status" value="1"/>
</dbReference>
<dbReference type="STRING" id="1121345.SAMN02745217_01325"/>
<keyword evidence="10 15" id="KW-0521">NADP</keyword>
<evidence type="ECO:0000256" key="14">
    <source>
        <dbReference type="ARBA" id="ARBA00049886"/>
    </source>
</evidence>
<dbReference type="Pfam" id="PF01872">
    <property type="entry name" value="RibD_C"/>
    <property type="match status" value="1"/>
</dbReference>
<feature type="binding site" evidence="17">
    <location>
        <position position="292"/>
    </location>
    <ligand>
        <name>substrate</name>
    </ligand>
</feature>
<evidence type="ECO:0000256" key="10">
    <source>
        <dbReference type="ARBA" id="ARBA00022857"/>
    </source>
</evidence>
<evidence type="ECO:0000256" key="3">
    <source>
        <dbReference type="ARBA" id="ARBA00004910"/>
    </source>
</evidence>
<dbReference type="InterPro" id="IPR002125">
    <property type="entry name" value="CMP_dCMP_dom"/>
</dbReference>
<accession>A0A1M7Y3S7</accession>
<evidence type="ECO:0000256" key="9">
    <source>
        <dbReference type="ARBA" id="ARBA00022833"/>
    </source>
</evidence>
<dbReference type="PROSITE" id="PS00903">
    <property type="entry name" value="CYT_DCMP_DEAMINASES_1"/>
    <property type="match status" value="1"/>
</dbReference>
<dbReference type="CDD" id="cd01284">
    <property type="entry name" value="Riboflavin_deaminase-reductase"/>
    <property type="match status" value="1"/>
</dbReference>
<dbReference type="FunFam" id="3.40.140.10:FF:000025">
    <property type="entry name" value="Riboflavin biosynthesis protein RibD"/>
    <property type="match status" value="1"/>
</dbReference>
<dbReference type="PIRSF" id="PIRSF006769">
    <property type="entry name" value="RibD"/>
    <property type="match status" value="1"/>
</dbReference>
<feature type="binding site" evidence="17">
    <location>
        <position position="221"/>
    </location>
    <ligand>
        <name>NADP(+)</name>
        <dbReference type="ChEBI" id="CHEBI:58349"/>
    </ligand>
</feature>
<dbReference type="InterPro" id="IPR050765">
    <property type="entry name" value="Riboflavin_Biosynth_HTPR"/>
</dbReference>
<dbReference type="OrthoDB" id="9800865at2"/>
<dbReference type="RefSeq" id="WP_073588060.1">
    <property type="nucleotide sequence ID" value="NZ_FRFD01000004.1"/>
</dbReference>